<dbReference type="GO" id="GO:1990281">
    <property type="term" value="C:efflux pump complex"/>
    <property type="evidence" value="ECO:0007669"/>
    <property type="project" value="TreeGrafter"/>
</dbReference>
<dbReference type="Gene3D" id="2.40.420.20">
    <property type="match status" value="1"/>
</dbReference>
<dbReference type="Pfam" id="PF25989">
    <property type="entry name" value="YknX_C"/>
    <property type="match status" value="1"/>
</dbReference>
<accession>A0A9X0QH61</accession>
<keyword evidence="7" id="KW-1185">Reference proteome</keyword>
<evidence type="ECO:0000256" key="2">
    <source>
        <dbReference type="SAM" id="Phobius"/>
    </source>
</evidence>
<dbReference type="SUPFAM" id="SSF111369">
    <property type="entry name" value="HlyD-like secretion proteins"/>
    <property type="match status" value="1"/>
</dbReference>
<proteinExistence type="inferred from homology"/>
<dbReference type="PANTHER" id="PTHR30469">
    <property type="entry name" value="MULTIDRUG RESISTANCE PROTEIN MDTA"/>
    <property type="match status" value="1"/>
</dbReference>
<reference evidence="6 7" key="1">
    <citation type="submission" date="2020-08" db="EMBL/GenBank/DDBJ databases">
        <title>Genomic Encyclopedia of Type Strains, Phase IV (KMG-V): Genome sequencing to study the core and pangenomes of soil and plant-associated prokaryotes.</title>
        <authorList>
            <person name="Whitman W."/>
        </authorList>
    </citation>
    <scope>NUCLEOTIDE SEQUENCE [LARGE SCALE GENOMIC DNA]</scope>
    <source>
        <strain evidence="6 7">X5P2</strain>
    </source>
</reference>
<evidence type="ECO:0000259" key="4">
    <source>
        <dbReference type="Pfam" id="PF25954"/>
    </source>
</evidence>
<dbReference type="Pfam" id="PF25954">
    <property type="entry name" value="Beta-barrel_RND_2"/>
    <property type="match status" value="1"/>
</dbReference>
<evidence type="ECO:0000313" key="7">
    <source>
        <dbReference type="Proteomes" id="UP000535182"/>
    </source>
</evidence>
<feature type="domain" description="CusB-like beta-barrel" evidence="4">
    <location>
        <begin position="247"/>
        <end position="318"/>
    </location>
</feature>
<name>A0A9X0QH61_9BACT</name>
<sequence>MSSANTNSGNQIDQSTLAVERKPFSAVQKLFAIAAAVIVLIVVVIGLLSRKSASAELTETTNRAAVPLVNVTSIAPAKGATELILPGTTQSFIETPIYARTNGYLKKWYFDIGAHVRKGQLLVEIETPELDQQLKQAQQDLFTAKQNEELAYTTTVRWQRLVNDDAVSKQEAEQYESDYKAKKFTTSSASANFDRLQQLQSFEKVYAPFDGVITARNTDIGALIDSGSGGPKELFHMASVSRLRIFVSVPEAESSVVRLGAPVELTLDEYPNRTFQGLIARTSDAIDQTTRTLNVEIDIDNAKDEIKTGAYVLAHFKASNAKDPAAGPLTVPANAILFRSEGMRTAVVRDGKAQLVPITIGRDFGSTLEVTSGLSMGDKVILNPSDSLTSGTPVRIAPENREGGK</sequence>
<protein>
    <submittedName>
        <fullName evidence="6">RND family efflux transporter MFP subunit</fullName>
    </submittedName>
</protein>
<keyword evidence="2" id="KW-0812">Transmembrane</keyword>
<keyword evidence="2" id="KW-1133">Transmembrane helix</keyword>
<feature type="transmembrane region" description="Helical" evidence="2">
    <location>
        <begin position="30"/>
        <end position="48"/>
    </location>
</feature>
<dbReference type="GO" id="GO:0015562">
    <property type="term" value="F:efflux transmembrane transporter activity"/>
    <property type="evidence" value="ECO:0007669"/>
    <property type="project" value="TreeGrafter"/>
</dbReference>
<dbReference type="InterPro" id="IPR006143">
    <property type="entry name" value="RND_pump_MFP"/>
</dbReference>
<dbReference type="Gene3D" id="2.40.50.100">
    <property type="match status" value="1"/>
</dbReference>
<gene>
    <name evidence="6" type="ORF">HDF14_003997</name>
</gene>
<comment type="similarity">
    <text evidence="1">Belongs to the membrane fusion protein (MFP) (TC 8.A.1) family.</text>
</comment>
<feature type="domain" description="YknX-like C-terminal permuted SH3-like" evidence="5">
    <location>
        <begin position="329"/>
        <end position="395"/>
    </location>
</feature>
<dbReference type="Gene3D" id="1.10.287.470">
    <property type="entry name" value="Helix hairpin bin"/>
    <property type="match status" value="1"/>
</dbReference>
<evidence type="ECO:0000256" key="1">
    <source>
        <dbReference type="ARBA" id="ARBA00009477"/>
    </source>
</evidence>
<dbReference type="NCBIfam" id="TIGR01730">
    <property type="entry name" value="RND_mfp"/>
    <property type="match status" value="1"/>
</dbReference>
<keyword evidence="2" id="KW-0472">Membrane</keyword>
<dbReference type="InterPro" id="IPR058637">
    <property type="entry name" value="YknX-like_C"/>
</dbReference>
<dbReference type="PANTHER" id="PTHR30469:SF37">
    <property type="entry name" value="RAGD PROTEIN"/>
    <property type="match status" value="1"/>
</dbReference>
<comment type="caution">
    <text evidence="6">The sequence shown here is derived from an EMBL/GenBank/DDBJ whole genome shotgun (WGS) entry which is preliminary data.</text>
</comment>
<evidence type="ECO:0000259" key="3">
    <source>
        <dbReference type="Pfam" id="PF25917"/>
    </source>
</evidence>
<dbReference type="Gene3D" id="2.40.30.170">
    <property type="match status" value="1"/>
</dbReference>
<dbReference type="Pfam" id="PF25917">
    <property type="entry name" value="BSH_RND"/>
    <property type="match status" value="1"/>
</dbReference>
<dbReference type="FunFam" id="2.40.30.170:FF:000010">
    <property type="entry name" value="Efflux RND transporter periplasmic adaptor subunit"/>
    <property type="match status" value="1"/>
</dbReference>
<dbReference type="Proteomes" id="UP000535182">
    <property type="component" value="Unassembled WGS sequence"/>
</dbReference>
<dbReference type="AlphaFoldDB" id="A0A9X0QH61"/>
<dbReference type="InterPro" id="IPR058792">
    <property type="entry name" value="Beta-barrel_RND_2"/>
</dbReference>
<dbReference type="InterPro" id="IPR058625">
    <property type="entry name" value="MdtA-like_BSH"/>
</dbReference>
<feature type="domain" description="Multidrug resistance protein MdtA-like barrel-sandwich hybrid" evidence="3">
    <location>
        <begin position="97"/>
        <end position="228"/>
    </location>
</feature>
<evidence type="ECO:0000313" key="6">
    <source>
        <dbReference type="EMBL" id="MBB5330362.1"/>
    </source>
</evidence>
<dbReference type="EMBL" id="JACHEB010000010">
    <property type="protein sequence ID" value="MBB5330362.1"/>
    <property type="molecule type" value="Genomic_DNA"/>
</dbReference>
<evidence type="ECO:0000259" key="5">
    <source>
        <dbReference type="Pfam" id="PF25989"/>
    </source>
</evidence>
<organism evidence="6 7">
    <name type="scientific">Tunturiibacter gelidiferens</name>
    <dbReference type="NCBI Taxonomy" id="3069689"/>
    <lineage>
        <taxon>Bacteria</taxon>
        <taxon>Pseudomonadati</taxon>
        <taxon>Acidobacteriota</taxon>
        <taxon>Terriglobia</taxon>
        <taxon>Terriglobales</taxon>
        <taxon>Acidobacteriaceae</taxon>
        <taxon>Tunturiibacter</taxon>
    </lineage>
</organism>